<evidence type="ECO:0000256" key="4">
    <source>
        <dbReference type="ARBA" id="ARBA00008976"/>
    </source>
</evidence>
<dbReference type="GO" id="GO:0008686">
    <property type="term" value="F:3,4-dihydroxy-2-butanone-4-phosphate synthase activity"/>
    <property type="evidence" value="ECO:0007669"/>
    <property type="project" value="TreeGrafter"/>
</dbReference>
<comment type="cofactor">
    <cofactor evidence="1">
        <name>Zn(2+)</name>
        <dbReference type="ChEBI" id="CHEBI:29105"/>
    </cofactor>
</comment>
<sequence>MMSSERLYSGSHCSSSSQGTVHYSSPYSSSRSARCSSRSRLIHRRAYRYTSPQVHFTRATSGNGDQQETAAASVAVSQNHSQSLVQTLVSQSAATNGAGTHKVPTVDIAASAATAGVLETDGGSTRTQFIAETLLPTRHGKLRLRGYKHSVDGGLTYTEPTAIIAGSVEGRENVPVRVHDACYTSEVLGSLKCDCADQLNLALDMITDDPPGMVIYLQQEGRGIGLANKIAAYALQEEGLDTVDANRALGLPDDCREYTSVRNILLGLGIKSIQLITNNPRKINELKSLGLSITGRIPCIADTCNEHNEVYLQAKQARMNHLLEERQSCFWNHEGEPALPSIATQAKQKGVRTGIQLPDLSPATSSSSTIPLNGGNGTIQSSQQQQ</sequence>
<reference evidence="15" key="1">
    <citation type="submission" date="2021-01" db="EMBL/GenBank/DDBJ databases">
        <authorList>
            <person name="Corre E."/>
            <person name="Pelletier E."/>
            <person name="Niang G."/>
            <person name="Scheremetjew M."/>
            <person name="Finn R."/>
            <person name="Kale V."/>
            <person name="Holt S."/>
            <person name="Cochrane G."/>
            <person name="Meng A."/>
            <person name="Brown T."/>
            <person name="Cohen L."/>
        </authorList>
    </citation>
    <scope>NUCLEOTIDE SEQUENCE</scope>
    <source>
        <strain evidence="15">CCMP1320</strain>
    </source>
</reference>
<keyword evidence="6" id="KW-0686">Riboflavin biosynthesis</keyword>
<feature type="compositionally biased region" description="Low complexity" evidence="13">
    <location>
        <begin position="24"/>
        <end position="36"/>
    </location>
</feature>
<comment type="similarity">
    <text evidence="3">In the N-terminal section; belongs to the DHBP synthase family.</text>
</comment>
<evidence type="ECO:0000256" key="8">
    <source>
        <dbReference type="ARBA" id="ARBA00022741"/>
    </source>
</evidence>
<dbReference type="GO" id="GO:0009231">
    <property type="term" value="P:riboflavin biosynthetic process"/>
    <property type="evidence" value="ECO:0007669"/>
    <property type="project" value="UniProtKB-KW"/>
</dbReference>
<keyword evidence="7" id="KW-0479">Metal-binding</keyword>
<dbReference type="InterPro" id="IPR036144">
    <property type="entry name" value="RibA-like_sf"/>
</dbReference>
<gene>
    <name evidence="15" type="ORF">DTER00134_LOCUS142</name>
</gene>
<evidence type="ECO:0000256" key="12">
    <source>
        <dbReference type="ARBA" id="ARBA00049295"/>
    </source>
</evidence>
<evidence type="ECO:0000256" key="13">
    <source>
        <dbReference type="SAM" id="MobiDB-lite"/>
    </source>
</evidence>
<dbReference type="PANTHER" id="PTHR21327">
    <property type="entry name" value="GTP CYCLOHYDROLASE II-RELATED"/>
    <property type="match status" value="1"/>
</dbReference>
<proteinExistence type="inferred from homology"/>
<evidence type="ECO:0000256" key="2">
    <source>
        <dbReference type="ARBA" id="ARBA00004853"/>
    </source>
</evidence>
<feature type="compositionally biased region" description="Polar residues" evidence="13">
    <location>
        <begin position="362"/>
        <end position="371"/>
    </location>
</feature>
<evidence type="ECO:0000259" key="14">
    <source>
        <dbReference type="Pfam" id="PF00925"/>
    </source>
</evidence>
<dbReference type="InterPro" id="IPR000926">
    <property type="entry name" value="RibA"/>
</dbReference>
<dbReference type="GO" id="GO:0005525">
    <property type="term" value="F:GTP binding"/>
    <property type="evidence" value="ECO:0007669"/>
    <property type="project" value="UniProtKB-KW"/>
</dbReference>
<evidence type="ECO:0000256" key="5">
    <source>
        <dbReference type="ARBA" id="ARBA00012762"/>
    </source>
</evidence>
<dbReference type="CDD" id="cd00641">
    <property type="entry name" value="GTP_cyclohydro2"/>
    <property type="match status" value="1"/>
</dbReference>
<comment type="catalytic activity">
    <reaction evidence="12">
        <text>GTP + 4 H2O = 2,5-diamino-6-hydroxy-4-(5-phosphoribosylamino)-pyrimidine + formate + 2 phosphate + 3 H(+)</text>
        <dbReference type="Rhea" id="RHEA:23704"/>
        <dbReference type="ChEBI" id="CHEBI:15377"/>
        <dbReference type="ChEBI" id="CHEBI:15378"/>
        <dbReference type="ChEBI" id="CHEBI:15740"/>
        <dbReference type="ChEBI" id="CHEBI:37565"/>
        <dbReference type="ChEBI" id="CHEBI:43474"/>
        <dbReference type="ChEBI" id="CHEBI:58614"/>
        <dbReference type="EC" id="3.5.4.25"/>
    </reaction>
</comment>
<evidence type="ECO:0000256" key="10">
    <source>
        <dbReference type="ARBA" id="ARBA00022833"/>
    </source>
</evidence>
<keyword evidence="10" id="KW-0862">Zinc</keyword>
<dbReference type="SUPFAM" id="SSF142695">
    <property type="entry name" value="RibA-like"/>
    <property type="match status" value="1"/>
</dbReference>
<name>A0A7S3VHN9_DUNTE</name>
<dbReference type="PANTHER" id="PTHR21327:SF47">
    <property type="entry name" value="GTP CYCLOHYDROLASE II DOMAIN-CONTAINING PROTEIN"/>
    <property type="match status" value="1"/>
</dbReference>
<dbReference type="InterPro" id="IPR032677">
    <property type="entry name" value="GTP_cyclohydro_II"/>
</dbReference>
<dbReference type="FunFam" id="3.40.50.10990:FF:000001">
    <property type="entry name" value="Riboflavin biosynthesis protein RibBA"/>
    <property type="match status" value="1"/>
</dbReference>
<keyword evidence="8" id="KW-0547">Nucleotide-binding</keyword>
<evidence type="ECO:0000313" key="15">
    <source>
        <dbReference type="EMBL" id="CAE0485103.1"/>
    </source>
</evidence>
<dbReference type="GO" id="GO:0046872">
    <property type="term" value="F:metal ion binding"/>
    <property type="evidence" value="ECO:0007669"/>
    <property type="project" value="UniProtKB-KW"/>
</dbReference>
<evidence type="ECO:0000256" key="6">
    <source>
        <dbReference type="ARBA" id="ARBA00022619"/>
    </source>
</evidence>
<dbReference type="GO" id="GO:0005829">
    <property type="term" value="C:cytosol"/>
    <property type="evidence" value="ECO:0007669"/>
    <property type="project" value="TreeGrafter"/>
</dbReference>
<dbReference type="Pfam" id="PF00925">
    <property type="entry name" value="GTP_cyclohydro2"/>
    <property type="match status" value="1"/>
</dbReference>
<dbReference type="EC" id="3.5.4.25" evidence="5"/>
<evidence type="ECO:0000256" key="1">
    <source>
        <dbReference type="ARBA" id="ARBA00001947"/>
    </source>
</evidence>
<dbReference type="EMBL" id="HBIP01000323">
    <property type="protein sequence ID" value="CAE0485103.1"/>
    <property type="molecule type" value="Transcribed_RNA"/>
</dbReference>
<evidence type="ECO:0000256" key="11">
    <source>
        <dbReference type="ARBA" id="ARBA00023134"/>
    </source>
</evidence>
<feature type="region of interest" description="Disordered" evidence="13">
    <location>
        <begin position="356"/>
        <end position="386"/>
    </location>
</feature>
<comment type="similarity">
    <text evidence="4">In the C-terminal section; belongs to the GTP cyclohydrolase II family.</text>
</comment>
<protein>
    <recommendedName>
        <fullName evidence="5">GTP cyclohydrolase II</fullName>
        <ecNumber evidence="5">3.5.4.25</ecNumber>
    </recommendedName>
</protein>
<feature type="domain" description="GTP cyclohydrolase II" evidence="14">
    <location>
        <begin position="131"/>
        <end position="298"/>
    </location>
</feature>
<evidence type="ECO:0000256" key="9">
    <source>
        <dbReference type="ARBA" id="ARBA00022801"/>
    </source>
</evidence>
<organism evidence="15">
    <name type="scientific">Dunaliella tertiolecta</name>
    <name type="common">Green alga</name>
    <dbReference type="NCBI Taxonomy" id="3047"/>
    <lineage>
        <taxon>Eukaryota</taxon>
        <taxon>Viridiplantae</taxon>
        <taxon>Chlorophyta</taxon>
        <taxon>core chlorophytes</taxon>
        <taxon>Chlorophyceae</taxon>
        <taxon>CS clade</taxon>
        <taxon>Chlamydomonadales</taxon>
        <taxon>Dunaliellaceae</taxon>
        <taxon>Dunaliella</taxon>
    </lineage>
</organism>
<evidence type="ECO:0000256" key="7">
    <source>
        <dbReference type="ARBA" id="ARBA00022723"/>
    </source>
</evidence>
<keyword evidence="11" id="KW-0342">GTP-binding</keyword>
<dbReference type="Gene3D" id="3.40.50.10990">
    <property type="entry name" value="GTP cyclohydrolase II"/>
    <property type="match status" value="1"/>
</dbReference>
<dbReference type="AlphaFoldDB" id="A0A7S3VHN9"/>
<dbReference type="NCBIfam" id="NF001591">
    <property type="entry name" value="PRK00393.1"/>
    <property type="match status" value="1"/>
</dbReference>
<keyword evidence="9" id="KW-0378">Hydrolase</keyword>
<feature type="region of interest" description="Disordered" evidence="13">
    <location>
        <begin position="1"/>
        <end position="36"/>
    </location>
</feature>
<accession>A0A7S3VHN9</accession>
<dbReference type="GO" id="GO:0003935">
    <property type="term" value="F:GTP cyclohydrolase II activity"/>
    <property type="evidence" value="ECO:0007669"/>
    <property type="project" value="UniProtKB-EC"/>
</dbReference>
<comment type="pathway">
    <text evidence="2">Cofactor biosynthesis; riboflavin biosynthesis; 5-amino-6-(D-ribitylamino)uracil from GTP: step 1/4.</text>
</comment>
<evidence type="ECO:0000256" key="3">
    <source>
        <dbReference type="ARBA" id="ARBA00005520"/>
    </source>
</evidence>